<evidence type="ECO:0000256" key="1">
    <source>
        <dbReference type="SAM" id="SignalP"/>
    </source>
</evidence>
<dbReference type="Proteomes" id="UP000501690">
    <property type="component" value="Linkage Group LG7"/>
</dbReference>
<proteinExistence type="predicted"/>
<evidence type="ECO:0008006" key="4">
    <source>
        <dbReference type="Google" id="ProtNLM"/>
    </source>
</evidence>
<evidence type="ECO:0000313" key="2">
    <source>
        <dbReference type="EMBL" id="QCD99708.1"/>
    </source>
</evidence>
<name>A0A4D6MHJ5_VIGUN</name>
<keyword evidence="1" id="KW-0732">Signal</keyword>
<gene>
    <name evidence="2" type="ORF">DEO72_LG7g992</name>
</gene>
<feature type="signal peptide" evidence="1">
    <location>
        <begin position="1"/>
        <end position="18"/>
    </location>
</feature>
<feature type="chain" id="PRO_5020026929" description="Secreted protein" evidence="1">
    <location>
        <begin position="19"/>
        <end position="200"/>
    </location>
</feature>
<organism evidence="2 3">
    <name type="scientific">Vigna unguiculata</name>
    <name type="common">Cowpea</name>
    <dbReference type="NCBI Taxonomy" id="3917"/>
    <lineage>
        <taxon>Eukaryota</taxon>
        <taxon>Viridiplantae</taxon>
        <taxon>Streptophyta</taxon>
        <taxon>Embryophyta</taxon>
        <taxon>Tracheophyta</taxon>
        <taxon>Spermatophyta</taxon>
        <taxon>Magnoliopsida</taxon>
        <taxon>eudicotyledons</taxon>
        <taxon>Gunneridae</taxon>
        <taxon>Pentapetalae</taxon>
        <taxon>rosids</taxon>
        <taxon>fabids</taxon>
        <taxon>Fabales</taxon>
        <taxon>Fabaceae</taxon>
        <taxon>Papilionoideae</taxon>
        <taxon>50 kb inversion clade</taxon>
        <taxon>NPAAA clade</taxon>
        <taxon>indigoferoid/millettioid clade</taxon>
        <taxon>Phaseoleae</taxon>
        <taxon>Vigna</taxon>
    </lineage>
</organism>
<evidence type="ECO:0000313" key="3">
    <source>
        <dbReference type="Proteomes" id="UP000501690"/>
    </source>
</evidence>
<dbReference type="AlphaFoldDB" id="A0A4D6MHJ5"/>
<sequence>MLLLQVYLVVAAAMVVVAMVDSDAVLFRSTGSFMVVRSSSVVFAQIWSAVCAAGALHEEDYGFGSGACCCNGSLRVQRLLVCTVKIAGGDGSSTRRRWWSPWREVREWCNCGVVQWWPASFKCGGGVGSEKMDIENGAAVADGDGGHRGARSVNGAIAAWCSGGRRVSNAVVVLAARRWISKMVRNGGGCRGGSWWRLGF</sequence>
<keyword evidence="3" id="KW-1185">Reference proteome</keyword>
<accession>A0A4D6MHJ5</accession>
<protein>
    <recommendedName>
        <fullName evidence="4">Secreted protein</fullName>
    </recommendedName>
</protein>
<dbReference type="EMBL" id="CP039351">
    <property type="protein sequence ID" value="QCD99708.1"/>
    <property type="molecule type" value="Genomic_DNA"/>
</dbReference>
<reference evidence="2 3" key="1">
    <citation type="submission" date="2019-04" db="EMBL/GenBank/DDBJ databases">
        <title>An improved genome assembly and genetic linkage map for asparagus bean, Vigna unguiculata ssp. sesquipedialis.</title>
        <authorList>
            <person name="Xia Q."/>
            <person name="Zhang R."/>
            <person name="Dong Y."/>
        </authorList>
    </citation>
    <scope>NUCLEOTIDE SEQUENCE [LARGE SCALE GENOMIC DNA]</scope>
    <source>
        <tissue evidence="2">Leaf</tissue>
    </source>
</reference>